<protein>
    <submittedName>
        <fullName evidence="2">Uncharacterized protein</fullName>
    </submittedName>
</protein>
<reference evidence="2 3" key="1">
    <citation type="submission" date="2023-03" db="EMBL/GenBank/DDBJ databases">
        <authorList>
            <person name="Shen W."/>
            <person name="Cai J."/>
        </authorList>
    </citation>
    <scope>NUCLEOTIDE SEQUENCE [LARGE SCALE GENOMIC DNA]</scope>
    <source>
        <strain evidence="2 3">D6-4</strain>
    </source>
</reference>
<proteinExistence type="predicted"/>
<organism evidence="2 3">
    <name type="scientific">Enterococcus hulanensis</name>
    <dbReference type="NCBI Taxonomy" id="2559929"/>
    <lineage>
        <taxon>Bacteria</taxon>
        <taxon>Bacillati</taxon>
        <taxon>Bacillota</taxon>
        <taxon>Bacilli</taxon>
        <taxon>Lactobacillales</taxon>
        <taxon>Enterococcaceae</taxon>
        <taxon>Enterococcus</taxon>
    </lineage>
</organism>
<keyword evidence="1" id="KW-0812">Transmembrane</keyword>
<dbReference type="RefSeq" id="WP_311823305.1">
    <property type="nucleotide sequence ID" value="NZ_JARPYF010000010.1"/>
</dbReference>
<keyword evidence="1" id="KW-0472">Membrane</keyword>
<name>A0ABU3F5G3_9ENTE</name>
<evidence type="ECO:0000313" key="2">
    <source>
        <dbReference type="EMBL" id="MDT2601381.1"/>
    </source>
</evidence>
<accession>A0ABU3F5G3</accession>
<keyword evidence="1" id="KW-1133">Transmembrane helix</keyword>
<feature type="transmembrane region" description="Helical" evidence="1">
    <location>
        <begin position="6"/>
        <end position="26"/>
    </location>
</feature>
<dbReference type="Proteomes" id="UP001252875">
    <property type="component" value="Unassembled WGS sequence"/>
</dbReference>
<feature type="transmembrane region" description="Helical" evidence="1">
    <location>
        <begin position="126"/>
        <end position="149"/>
    </location>
</feature>
<dbReference type="EMBL" id="JARPYI010000011">
    <property type="protein sequence ID" value="MDT2601381.1"/>
    <property type="molecule type" value="Genomic_DNA"/>
</dbReference>
<comment type="caution">
    <text evidence="2">The sequence shown here is derived from an EMBL/GenBank/DDBJ whole genome shotgun (WGS) entry which is preliminary data.</text>
</comment>
<sequence length="150" mass="16744">MMLSLVLSIVFLGLLIYSIAGMILLIKVVVTGVYRRDQFEKKKVTDTLAMSMLVILIINLGQLLLSFKLPVDFPVFISPGGFHNGGLITNAPMHFDSFLFDCSIFGICYGITGVRLGQAKSKKNLLIFLIFLVIFLAILFVPYFAYLLIK</sequence>
<gene>
    <name evidence="2" type="ORF">P7D85_16450</name>
</gene>
<feature type="transmembrane region" description="Helical" evidence="1">
    <location>
        <begin position="47"/>
        <end position="65"/>
    </location>
</feature>
<keyword evidence="3" id="KW-1185">Reference proteome</keyword>
<evidence type="ECO:0000313" key="3">
    <source>
        <dbReference type="Proteomes" id="UP001252875"/>
    </source>
</evidence>
<feature type="transmembrane region" description="Helical" evidence="1">
    <location>
        <begin position="97"/>
        <end position="114"/>
    </location>
</feature>
<evidence type="ECO:0000256" key="1">
    <source>
        <dbReference type="SAM" id="Phobius"/>
    </source>
</evidence>